<gene>
    <name evidence="2" type="ORF">LTR97_000752</name>
</gene>
<evidence type="ECO:0000256" key="1">
    <source>
        <dbReference type="SAM" id="MobiDB-lite"/>
    </source>
</evidence>
<evidence type="ECO:0000313" key="3">
    <source>
        <dbReference type="Proteomes" id="UP001310594"/>
    </source>
</evidence>
<reference evidence="2" key="1">
    <citation type="submission" date="2023-08" db="EMBL/GenBank/DDBJ databases">
        <title>Black Yeasts Isolated from many extreme environments.</title>
        <authorList>
            <person name="Coleine C."/>
            <person name="Stajich J.E."/>
            <person name="Selbmann L."/>
        </authorList>
    </citation>
    <scope>NUCLEOTIDE SEQUENCE</scope>
    <source>
        <strain evidence="2">CCFEE 5810</strain>
    </source>
</reference>
<dbReference type="InterPro" id="IPR038883">
    <property type="entry name" value="AN11006-like"/>
</dbReference>
<dbReference type="PANTHER" id="PTHR42085:SF1">
    <property type="entry name" value="F-BOX DOMAIN-CONTAINING PROTEIN"/>
    <property type="match status" value="1"/>
</dbReference>
<evidence type="ECO:0000313" key="2">
    <source>
        <dbReference type="EMBL" id="KAK5708212.1"/>
    </source>
</evidence>
<dbReference type="EMBL" id="JAVRQU010000001">
    <property type="protein sequence ID" value="KAK5708212.1"/>
    <property type="molecule type" value="Genomic_DNA"/>
</dbReference>
<feature type="region of interest" description="Disordered" evidence="1">
    <location>
        <begin position="40"/>
        <end position="64"/>
    </location>
</feature>
<proteinExistence type="predicted"/>
<dbReference type="PANTHER" id="PTHR42085">
    <property type="entry name" value="F-BOX DOMAIN-CONTAINING PROTEIN"/>
    <property type="match status" value="1"/>
</dbReference>
<sequence>MSHAHLAATPMDPYEWRESVLSTRSLSYLSTVDAFGLPGRSRRGSLAQPSRWSTTHNDSEYGDDLEMANTSNRKTMEQSNIPELPTSVRHSNFFSLPRELRDKIYSYCLTARDDLPVEWPRLAGTSIRYDLDAQLLRTCRIVYDETAPLLYSLNTLTFHHPSDANMFVRAFASPEISRRHVANLALHLKAQDTRLWMPYLMSTDAHRSLKADYPYLRELSIRYRSSRWNHNHSTEVNLRDWSEDGRLDEIIDGLRHIYHAPPLPPRSLSGREGDDNGVKPLNEMNAEEFMRFVDERKPGEDMAFKRQLLELHMAHAPAATRKPPTVKVVCACRVHKTHFEQLTTPPSDSSSLRLPRAGLLHHALLHPAPPVSVEATDETPPVPVVEGETFRGFTAVDFLAAPIKRLHDPDLGSAKVARTPFADREKILVALEIHCLDSRTQSRERR</sequence>
<feature type="compositionally biased region" description="Polar residues" evidence="1">
    <location>
        <begin position="47"/>
        <end position="56"/>
    </location>
</feature>
<dbReference type="AlphaFoldDB" id="A0AAN7ZR16"/>
<comment type="caution">
    <text evidence="2">The sequence shown here is derived from an EMBL/GenBank/DDBJ whole genome shotgun (WGS) entry which is preliminary data.</text>
</comment>
<dbReference type="Proteomes" id="UP001310594">
    <property type="component" value="Unassembled WGS sequence"/>
</dbReference>
<protein>
    <submittedName>
        <fullName evidence="2">Uncharacterized protein</fullName>
    </submittedName>
</protein>
<organism evidence="2 3">
    <name type="scientific">Elasticomyces elasticus</name>
    <dbReference type="NCBI Taxonomy" id="574655"/>
    <lineage>
        <taxon>Eukaryota</taxon>
        <taxon>Fungi</taxon>
        <taxon>Dikarya</taxon>
        <taxon>Ascomycota</taxon>
        <taxon>Pezizomycotina</taxon>
        <taxon>Dothideomycetes</taxon>
        <taxon>Dothideomycetidae</taxon>
        <taxon>Mycosphaerellales</taxon>
        <taxon>Teratosphaeriaceae</taxon>
        <taxon>Elasticomyces</taxon>
    </lineage>
</organism>
<accession>A0AAN7ZR16</accession>
<name>A0AAN7ZR16_9PEZI</name>